<feature type="transmembrane region" description="Helical" evidence="1">
    <location>
        <begin position="6"/>
        <end position="26"/>
    </location>
</feature>
<protein>
    <submittedName>
        <fullName evidence="2">Uncharacterized protein</fullName>
    </submittedName>
</protein>
<accession>A0A367LJ03</accession>
<dbReference type="EMBL" id="LKCN02000004">
    <property type="protein sequence ID" value="RCI14404.1"/>
    <property type="molecule type" value="Genomic_DNA"/>
</dbReference>
<evidence type="ECO:0000313" key="2">
    <source>
        <dbReference type="EMBL" id="RCI14404.1"/>
    </source>
</evidence>
<dbReference type="AlphaFoldDB" id="A0A367LJ03"/>
<sequence>TTTSNLYARYLFSSTRVVTLILFGLIPKVYNIFVDNIPIRGLETIYDNEEALPRIRRYIFEHLISLNKVLVNIKLASCTIARKKS</sequence>
<evidence type="ECO:0000313" key="3">
    <source>
        <dbReference type="Proteomes" id="UP000253664"/>
    </source>
</evidence>
<dbReference type="OrthoDB" id="5425374at2759"/>
<keyword evidence="1" id="KW-1133">Transmembrane helix</keyword>
<keyword evidence="1" id="KW-0812">Transmembrane</keyword>
<keyword evidence="1" id="KW-0472">Membrane</keyword>
<name>A0A367LJ03_9HYPO</name>
<feature type="non-terminal residue" evidence="2">
    <location>
        <position position="1"/>
    </location>
</feature>
<comment type="caution">
    <text evidence="2">The sequence shown here is derived from an EMBL/GenBank/DDBJ whole genome shotgun (WGS) entry which is preliminary data.</text>
</comment>
<evidence type="ECO:0000256" key="1">
    <source>
        <dbReference type="SAM" id="Phobius"/>
    </source>
</evidence>
<reference evidence="2 3" key="1">
    <citation type="journal article" date="2015" name="BMC Genomics">
        <title>Insights from the genome of Ophiocordyceps polyrhachis-furcata to pathogenicity and host specificity in insect fungi.</title>
        <authorList>
            <person name="Wichadakul D."/>
            <person name="Kobmoo N."/>
            <person name="Ingsriswang S."/>
            <person name="Tangphatsornruang S."/>
            <person name="Chantasingh D."/>
            <person name="Luangsa-ard J.J."/>
            <person name="Eurwilaichitr L."/>
        </authorList>
    </citation>
    <scope>NUCLEOTIDE SEQUENCE [LARGE SCALE GENOMIC DNA]</scope>
    <source>
        <strain evidence="2 3">BCC 54312</strain>
    </source>
</reference>
<proteinExistence type="predicted"/>
<organism evidence="2 3">
    <name type="scientific">Ophiocordyceps polyrhachis-furcata BCC 54312</name>
    <dbReference type="NCBI Taxonomy" id="1330021"/>
    <lineage>
        <taxon>Eukaryota</taxon>
        <taxon>Fungi</taxon>
        <taxon>Dikarya</taxon>
        <taxon>Ascomycota</taxon>
        <taxon>Pezizomycotina</taxon>
        <taxon>Sordariomycetes</taxon>
        <taxon>Hypocreomycetidae</taxon>
        <taxon>Hypocreales</taxon>
        <taxon>Ophiocordycipitaceae</taxon>
        <taxon>Ophiocordyceps</taxon>
    </lineage>
</organism>
<gene>
    <name evidence="2" type="ORF">L249_5981</name>
</gene>
<keyword evidence="3" id="KW-1185">Reference proteome</keyword>
<dbReference type="Proteomes" id="UP000253664">
    <property type="component" value="Unassembled WGS sequence"/>
</dbReference>